<evidence type="ECO:0000256" key="1">
    <source>
        <dbReference type="SAM" id="MobiDB-lite"/>
    </source>
</evidence>
<dbReference type="EMBL" id="QUTI01015401">
    <property type="protein sequence ID" value="RLO11663.1"/>
    <property type="molecule type" value="Genomic_DNA"/>
</dbReference>
<feature type="region of interest" description="Disordered" evidence="1">
    <location>
        <begin position="95"/>
        <end position="114"/>
    </location>
</feature>
<comment type="caution">
    <text evidence="3">The sequence shown here is derived from an EMBL/GenBank/DDBJ whole genome shotgun (WGS) entry which is preliminary data.</text>
</comment>
<protein>
    <submittedName>
        <fullName evidence="3">Uncharacterized protein</fullName>
    </submittedName>
</protein>
<proteinExistence type="predicted"/>
<keyword evidence="2" id="KW-0472">Membrane</keyword>
<keyword evidence="2" id="KW-0812">Transmembrane</keyword>
<keyword evidence="2" id="KW-1133">Transmembrane helix</keyword>
<reference evidence="3 4" key="1">
    <citation type="journal article" date="2018" name="J. Invertebr. Pathol.">
        <title>New genotyping method for the causative agent of crayfish plague (Aphanomyces astaci) based on whole genome data.</title>
        <authorList>
            <person name="Minardi D."/>
            <person name="Studholme D.J."/>
            <person name="van der Giezen M."/>
            <person name="Pretto T."/>
            <person name="Oidtmann B."/>
        </authorList>
    </citation>
    <scope>NUCLEOTIDE SEQUENCE [LARGE SCALE GENOMIC DNA]</scope>
    <source>
        <strain evidence="3 4">KB13</strain>
    </source>
</reference>
<name>A0A9X8HFD1_APHAT</name>
<evidence type="ECO:0000256" key="2">
    <source>
        <dbReference type="SAM" id="Phobius"/>
    </source>
</evidence>
<accession>A0A9X8HFD1</accession>
<sequence length="114" mass="12275">MRHIRRTLIDASSRTSPYTYGRSYSPYENAQVVLDQAQVAAVATQLVESYGAQVGVFSALLATTAVGLVAMVIYIAKLKARTVVESKEVVDETTVEAPPAARADVPKEDMTVTV</sequence>
<organism evidence="3 4">
    <name type="scientific">Aphanomyces astaci</name>
    <name type="common">Crayfish plague agent</name>
    <dbReference type="NCBI Taxonomy" id="112090"/>
    <lineage>
        <taxon>Eukaryota</taxon>
        <taxon>Sar</taxon>
        <taxon>Stramenopiles</taxon>
        <taxon>Oomycota</taxon>
        <taxon>Saprolegniomycetes</taxon>
        <taxon>Saprolegniales</taxon>
        <taxon>Verrucalvaceae</taxon>
        <taxon>Aphanomyces</taxon>
    </lineage>
</organism>
<feature type="compositionally biased region" description="Basic and acidic residues" evidence="1">
    <location>
        <begin position="104"/>
        <end position="114"/>
    </location>
</feature>
<feature type="transmembrane region" description="Helical" evidence="2">
    <location>
        <begin position="54"/>
        <end position="76"/>
    </location>
</feature>
<dbReference type="Proteomes" id="UP000275652">
    <property type="component" value="Unassembled WGS sequence"/>
</dbReference>
<dbReference type="AlphaFoldDB" id="A0A9X8HFD1"/>
<evidence type="ECO:0000313" key="3">
    <source>
        <dbReference type="EMBL" id="RLO11663.1"/>
    </source>
</evidence>
<evidence type="ECO:0000313" key="4">
    <source>
        <dbReference type="Proteomes" id="UP000275652"/>
    </source>
</evidence>
<gene>
    <name evidence="3" type="ORF">DYB28_009145</name>
</gene>